<dbReference type="Gene3D" id="1.20.5.4130">
    <property type="match status" value="1"/>
</dbReference>
<dbReference type="GO" id="GO:0006952">
    <property type="term" value="P:defense response"/>
    <property type="evidence" value="ECO:0007669"/>
    <property type="project" value="UniProtKB-KW"/>
</dbReference>
<dbReference type="Gene3D" id="1.10.10.10">
    <property type="entry name" value="Winged helix-like DNA-binding domain superfamily/Winged helix DNA-binding domain"/>
    <property type="match status" value="1"/>
</dbReference>
<feature type="domain" description="Disease resistance protein winged helix" evidence="10">
    <location>
        <begin position="394"/>
        <end position="467"/>
    </location>
</feature>
<keyword evidence="2" id="KW-0433">Leucine-rich repeat</keyword>
<name>A0A8J5HIT9_ZINOF</name>
<evidence type="ECO:0000259" key="11">
    <source>
        <dbReference type="Pfam" id="PF23598"/>
    </source>
</evidence>
<feature type="compositionally biased region" description="Pro residues" evidence="7">
    <location>
        <begin position="1161"/>
        <end position="1177"/>
    </location>
</feature>
<evidence type="ECO:0000256" key="1">
    <source>
        <dbReference type="ARBA" id="ARBA00008894"/>
    </source>
</evidence>
<comment type="caution">
    <text evidence="12">The sequence shown here is derived from an EMBL/GenBank/DDBJ whole genome shotgun (WGS) entry which is preliminary data.</text>
</comment>
<dbReference type="InterPro" id="IPR058922">
    <property type="entry name" value="WHD_DRP"/>
</dbReference>
<dbReference type="GO" id="GO:0043531">
    <property type="term" value="F:ADP binding"/>
    <property type="evidence" value="ECO:0007669"/>
    <property type="project" value="InterPro"/>
</dbReference>
<dbReference type="InterPro" id="IPR055414">
    <property type="entry name" value="LRR_R13L4/SHOC2-like"/>
</dbReference>
<dbReference type="EMBL" id="JACMSC010000006">
    <property type="protein sequence ID" value="KAG6518005.1"/>
    <property type="molecule type" value="Genomic_DNA"/>
</dbReference>
<evidence type="ECO:0000256" key="3">
    <source>
        <dbReference type="ARBA" id="ARBA00022737"/>
    </source>
</evidence>
<dbReference type="Pfam" id="PF23598">
    <property type="entry name" value="LRR_14"/>
    <property type="match status" value="1"/>
</dbReference>
<dbReference type="Pfam" id="PF00931">
    <property type="entry name" value="NB-ARC"/>
    <property type="match status" value="1"/>
</dbReference>
<keyword evidence="13" id="KW-1185">Reference proteome</keyword>
<dbReference type="SUPFAM" id="SSF52540">
    <property type="entry name" value="P-loop containing nucleoside triphosphate hydrolases"/>
    <property type="match status" value="1"/>
</dbReference>
<evidence type="ECO:0000259" key="8">
    <source>
        <dbReference type="Pfam" id="PF00931"/>
    </source>
</evidence>
<dbReference type="SMART" id="SM00369">
    <property type="entry name" value="LRR_TYP"/>
    <property type="match status" value="3"/>
</dbReference>
<evidence type="ECO:0000256" key="6">
    <source>
        <dbReference type="ARBA" id="ARBA00022840"/>
    </source>
</evidence>
<keyword evidence="4" id="KW-0547">Nucleotide-binding</keyword>
<dbReference type="InterPro" id="IPR002182">
    <property type="entry name" value="NB-ARC"/>
</dbReference>
<evidence type="ECO:0000313" key="13">
    <source>
        <dbReference type="Proteomes" id="UP000734854"/>
    </source>
</evidence>
<dbReference type="PANTHER" id="PTHR36766:SF70">
    <property type="entry name" value="DISEASE RESISTANCE PROTEIN RGA4"/>
    <property type="match status" value="1"/>
</dbReference>
<dbReference type="PRINTS" id="PR00364">
    <property type="entry name" value="DISEASERSIST"/>
</dbReference>
<dbReference type="Gene3D" id="3.80.10.10">
    <property type="entry name" value="Ribonuclease Inhibitor"/>
    <property type="match status" value="4"/>
</dbReference>
<dbReference type="FunFam" id="3.40.50.300:FF:001091">
    <property type="entry name" value="Probable disease resistance protein At1g61300"/>
    <property type="match status" value="1"/>
</dbReference>
<evidence type="ECO:0000259" key="10">
    <source>
        <dbReference type="Pfam" id="PF23559"/>
    </source>
</evidence>
<dbReference type="Pfam" id="PF23559">
    <property type="entry name" value="WHD_DRP"/>
    <property type="match status" value="1"/>
</dbReference>
<dbReference type="AlphaFoldDB" id="A0A8J5HIT9"/>
<dbReference type="Proteomes" id="UP000734854">
    <property type="component" value="Unassembled WGS sequence"/>
</dbReference>
<feature type="domain" description="Disease resistance N-terminal" evidence="9">
    <location>
        <begin position="11"/>
        <end position="98"/>
    </location>
</feature>
<keyword evidence="3" id="KW-0677">Repeat</keyword>
<dbReference type="InterPro" id="IPR032675">
    <property type="entry name" value="LRR_dom_sf"/>
</dbReference>
<dbReference type="PANTHER" id="PTHR36766">
    <property type="entry name" value="PLANT BROAD-SPECTRUM MILDEW RESISTANCE PROTEIN RPW8"/>
    <property type="match status" value="1"/>
</dbReference>
<dbReference type="GO" id="GO:0051707">
    <property type="term" value="P:response to other organism"/>
    <property type="evidence" value="ECO:0007669"/>
    <property type="project" value="UniProtKB-ARBA"/>
</dbReference>
<dbReference type="GO" id="GO:0005524">
    <property type="term" value="F:ATP binding"/>
    <property type="evidence" value="ECO:0007669"/>
    <property type="project" value="UniProtKB-KW"/>
</dbReference>
<protein>
    <submittedName>
        <fullName evidence="12">Uncharacterized protein</fullName>
    </submittedName>
</protein>
<dbReference type="SUPFAM" id="SSF52058">
    <property type="entry name" value="L domain-like"/>
    <property type="match status" value="2"/>
</dbReference>
<dbReference type="InterPro" id="IPR027417">
    <property type="entry name" value="P-loop_NTPase"/>
</dbReference>
<sequence length="1209" mass="136884">MAMEVALATSAVRFLGQRVADLLQLDKKLKELVGIEGRMEKLKELSTIIDAVIQDVEVCSVRDATAKDLLRKLKYLAYDLEDVVDYYDTETLRKQRSKAYSRPVRDFFSSNNNQLVFKSRISGMIKAVRKNLDSILKQKSILENLPQGTNRISPSAYREIHSHNSLVVVGRETEKKMIVNMLTDDEGSSSGTLKVIAIVGMGGLGKTTLARHVFNDERVKAYFRKLRMWKVVGAEFDLTKIMKSILELATDAPVKISEAESVRRKLEKALSEKRFLLVLDDVWNEDALQWMALEAALSCGARGSKVLLTTRSREVSSIMGSFNTHQMQQLSRDDCLSLFQQFAFGDEEPNKKLMEIAGKILGDENQKFLAVLKLSYDALPSRSKKCFAFGSLLPKSRVMNKDELIQLWTANGFVCSEGNFDAETVGNRIFDDLVLRSFFLLATSQKWYDGSHVTAECTMHDLMHDLARSISEDEYCNRQDCLFKDMQKRLLQARGLGLTRSGRERRTYHLCIEYEEFSDISLLKKSTYLRTLSLRNCLLYKNVHLLQFIFSELKFLRALDLSENGIKGVPTSVGNLIHLRYLTLSKNKIKFLPDTITLLQNLLFLNLTENPLQELPKRLRYMQSLWYLYCDCDSLTHMPPGLSGLTSLRSLSSFVVENRTGSCSITQLEDLKLHGAMEIKFSKNFSSYSCGGRKIFMNKDFNELSLSFNCSTTNDMSMLDDLCPNTSLKKLKICNYGSRQFPTWLMESQLPNLVEVILHGCNFCEHIPQFGDLQFLRKLVIDRMGGVKHMGDEFHGHGPTTGFPNLQELVLKSMTNLDEWSESDDVNELFPLLKRLEICNCPRLKNMPRLPTIEFLKLQNCSESLLSCVGRTTSLSHLILEDMEGMTSLPSGCLRNLTSLMTLEIRSCNELQFLPREEMQLLTMVRSLSIKECNNLASFPLEVGRLNILRYFCFKNHGSNTLQLEILVKILNSVHEFDIQICGQNVNLLGQLQHLHNLRQLWISGSHHFSYALISGSIEAKLSICCCNELESLMTEAPSTSTVLEDLHICNIPNLTTLPEWLQHLGSLRKLSIHNCIQLGSLPRGLQDLSLLKYLFIEECCLQLQRRCTRATGEDWPNIFHVPHIRIFPRVIDIDSELSVAPVLSWDLPTPIPQPATSRSPPQPTSSPLSSPPPSPPLVVGSSTLPGGDQPSSPPPLYPPLASQNQHPM</sequence>
<dbReference type="PROSITE" id="PS51450">
    <property type="entry name" value="LRR"/>
    <property type="match status" value="1"/>
</dbReference>
<evidence type="ECO:0000256" key="2">
    <source>
        <dbReference type="ARBA" id="ARBA00022614"/>
    </source>
</evidence>
<dbReference type="Pfam" id="PF18052">
    <property type="entry name" value="Rx_N"/>
    <property type="match status" value="1"/>
</dbReference>
<evidence type="ECO:0000256" key="4">
    <source>
        <dbReference type="ARBA" id="ARBA00022741"/>
    </source>
</evidence>
<dbReference type="Gene3D" id="3.40.50.300">
    <property type="entry name" value="P-loop containing nucleotide triphosphate hydrolases"/>
    <property type="match status" value="1"/>
</dbReference>
<feature type="domain" description="NB-ARC" evidence="8">
    <location>
        <begin position="173"/>
        <end position="345"/>
    </location>
</feature>
<keyword evidence="5" id="KW-0611">Plant defense</keyword>
<dbReference type="InterPro" id="IPR036388">
    <property type="entry name" value="WH-like_DNA-bd_sf"/>
</dbReference>
<feature type="region of interest" description="Disordered" evidence="7">
    <location>
        <begin position="1152"/>
        <end position="1209"/>
    </location>
</feature>
<dbReference type="InterPro" id="IPR001611">
    <property type="entry name" value="Leu-rich_rpt"/>
</dbReference>
<evidence type="ECO:0000313" key="12">
    <source>
        <dbReference type="EMBL" id="KAG6518005.1"/>
    </source>
</evidence>
<accession>A0A8J5HIT9</accession>
<dbReference type="InterPro" id="IPR041118">
    <property type="entry name" value="Rx_N"/>
</dbReference>
<keyword evidence="6" id="KW-0067">ATP-binding</keyword>
<feature type="domain" description="Disease resistance R13L4/SHOC-2-like LRR" evidence="11">
    <location>
        <begin position="548"/>
        <end position="812"/>
    </location>
</feature>
<evidence type="ECO:0000256" key="5">
    <source>
        <dbReference type="ARBA" id="ARBA00022821"/>
    </source>
</evidence>
<reference evidence="12 13" key="1">
    <citation type="submission" date="2020-08" db="EMBL/GenBank/DDBJ databases">
        <title>Plant Genome Project.</title>
        <authorList>
            <person name="Zhang R.-G."/>
        </authorList>
    </citation>
    <scope>NUCLEOTIDE SEQUENCE [LARGE SCALE GENOMIC DNA]</scope>
    <source>
        <tissue evidence="12">Rhizome</tissue>
    </source>
</reference>
<evidence type="ECO:0000259" key="9">
    <source>
        <dbReference type="Pfam" id="PF18052"/>
    </source>
</evidence>
<gene>
    <name evidence="12" type="ORF">ZIOFF_021406</name>
</gene>
<organism evidence="12 13">
    <name type="scientific">Zingiber officinale</name>
    <name type="common">Ginger</name>
    <name type="synonym">Amomum zingiber</name>
    <dbReference type="NCBI Taxonomy" id="94328"/>
    <lineage>
        <taxon>Eukaryota</taxon>
        <taxon>Viridiplantae</taxon>
        <taxon>Streptophyta</taxon>
        <taxon>Embryophyta</taxon>
        <taxon>Tracheophyta</taxon>
        <taxon>Spermatophyta</taxon>
        <taxon>Magnoliopsida</taxon>
        <taxon>Liliopsida</taxon>
        <taxon>Zingiberales</taxon>
        <taxon>Zingiberaceae</taxon>
        <taxon>Zingiber</taxon>
    </lineage>
</organism>
<comment type="similarity">
    <text evidence="1">Belongs to the disease resistance NB-LRR family.</text>
</comment>
<dbReference type="InterPro" id="IPR003591">
    <property type="entry name" value="Leu-rich_rpt_typical-subtyp"/>
</dbReference>
<proteinExistence type="inferred from homology"/>
<evidence type="ECO:0000256" key="7">
    <source>
        <dbReference type="SAM" id="MobiDB-lite"/>
    </source>
</evidence>